<dbReference type="PANTHER" id="PTHR43199:SF6">
    <property type="entry name" value="GLUTATHIONE HYDROLASE PROENZYME"/>
    <property type="match status" value="1"/>
</dbReference>
<keyword evidence="7" id="KW-0865">Zymogen</keyword>
<comment type="pathway">
    <text evidence="7">Sulfur metabolism; glutathione metabolism.</text>
</comment>
<evidence type="ECO:0000313" key="9">
    <source>
        <dbReference type="EMBL" id="TWT87226.1"/>
    </source>
</evidence>
<comment type="catalytic activity">
    <reaction evidence="2 7">
        <text>glutathione + H2O = L-cysteinylglycine + L-glutamate</text>
        <dbReference type="Rhea" id="RHEA:28807"/>
        <dbReference type="ChEBI" id="CHEBI:15377"/>
        <dbReference type="ChEBI" id="CHEBI:29985"/>
        <dbReference type="ChEBI" id="CHEBI:57925"/>
        <dbReference type="ChEBI" id="CHEBI:61694"/>
        <dbReference type="EC" id="3.4.19.13"/>
    </reaction>
</comment>
<feature type="binding site" evidence="6">
    <location>
        <position position="425"/>
    </location>
    <ligand>
        <name>L-glutamate</name>
        <dbReference type="ChEBI" id="CHEBI:29985"/>
    </ligand>
</feature>
<keyword evidence="7" id="KW-0378">Hydrolase</keyword>
<dbReference type="InterPro" id="IPR000101">
    <property type="entry name" value="GGT_peptidase"/>
</dbReference>
<comment type="caution">
    <text evidence="9">The sequence shown here is derived from an EMBL/GenBank/DDBJ whole genome shotgun (WGS) entry which is preliminary data.</text>
</comment>
<feature type="chain" id="PRO_5023039079" description="Glutathione hydrolase proenzyme" evidence="8">
    <location>
        <begin position="26"/>
        <end position="572"/>
    </location>
</feature>
<feature type="binding site" evidence="6">
    <location>
        <begin position="401"/>
        <end position="403"/>
    </location>
    <ligand>
        <name>L-glutamate</name>
        <dbReference type="ChEBI" id="CHEBI:29985"/>
    </ligand>
</feature>
<comment type="catalytic activity">
    <reaction evidence="4 7">
        <text>an N-terminal (5-L-glutamyl)-[peptide] + an alpha-amino acid = 5-L-glutamyl amino acid + an N-terminal L-alpha-aminoacyl-[peptide]</text>
        <dbReference type="Rhea" id="RHEA:23904"/>
        <dbReference type="Rhea" id="RHEA-COMP:9780"/>
        <dbReference type="Rhea" id="RHEA-COMP:9795"/>
        <dbReference type="ChEBI" id="CHEBI:77644"/>
        <dbReference type="ChEBI" id="CHEBI:78597"/>
        <dbReference type="ChEBI" id="CHEBI:78599"/>
        <dbReference type="ChEBI" id="CHEBI:78608"/>
        <dbReference type="EC" id="2.3.2.2"/>
    </reaction>
</comment>
<dbReference type="GO" id="GO:0036374">
    <property type="term" value="F:glutathione hydrolase activity"/>
    <property type="evidence" value="ECO:0007669"/>
    <property type="project" value="UniProtKB-UniRule"/>
</dbReference>
<dbReference type="SUPFAM" id="SSF56235">
    <property type="entry name" value="N-terminal nucleophile aminohydrolases (Ntn hydrolases)"/>
    <property type="match status" value="1"/>
</dbReference>
<dbReference type="UniPathway" id="UPA00204"/>
<dbReference type="InterPro" id="IPR051792">
    <property type="entry name" value="GGT_bact"/>
</dbReference>
<dbReference type="Proteomes" id="UP000315440">
    <property type="component" value="Unassembled WGS sequence"/>
</dbReference>
<dbReference type="InterPro" id="IPR029055">
    <property type="entry name" value="Ntn_hydrolases_N"/>
</dbReference>
<keyword evidence="10" id="KW-1185">Reference proteome</keyword>
<name>A0A5C5ZJ02_9BACT</name>
<sequence length="572" mass="60333" precursor="true">MRNCCVTTWPIAALLVGLTTLGAWSAPAALAGSAEGSRHAVATVHPLATDAAMAVYAEGGNAVDAAVTAALTLSVVDNHNSGIGGGCLILIRTPDGELLAIDGREMAPAAASPDMYLDENGEAMTEASKTGPLAVGTPGALAAYAEAIRLAGSKPLARLLEPGAHHAREGVAIDSVYARKLARIAKVVARYPGSRDALLKPDGSPYEEGETLVQTDLARTYDSLIEHGPDWFYRGPFAEKVGAWMEQNGGVLRASDFAAYEVKRRQPIVSTYRGRQIVGFPPPSSGGVHIAQMLNILERYDLGDTLRKDPVAARHLIAEAMKLAFADRAFWLGDSDFVDVPRGLTDKGYAAELAGRIDPERAITVERHGDPPLWDQDLFGRHTTHVAAADAEGYWVAITATVNTTFGSKVIVPGTGVVLNNEMDDFSIQPGVPNAFGLVGAANNAVAPGKRPLSSMSPTIVLDAEGEPLLTVGAAGGPKIITQVLQVILHRLDEQMPLEAAVAAPRIHHQWRPDALQVESTLPDTWVAELRSRGHELTVLSSAGITQAIARTDDGGLTATSDPRVPSKAAAQ</sequence>
<evidence type="ECO:0000256" key="7">
    <source>
        <dbReference type="RuleBase" id="RU368036"/>
    </source>
</evidence>
<evidence type="ECO:0000256" key="2">
    <source>
        <dbReference type="ARBA" id="ARBA00001089"/>
    </source>
</evidence>
<accession>A0A5C5ZJ02</accession>
<comment type="PTM">
    <text evidence="7">Cleaved by autocatalysis into a large and a small subunit.</text>
</comment>
<feature type="signal peptide" evidence="8">
    <location>
        <begin position="1"/>
        <end position="25"/>
    </location>
</feature>
<dbReference type="Gene3D" id="1.10.246.130">
    <property type="match status" value="1"/>
</dbReference>
<dbReference type="EC" id="3.4.19.13" evidence="7"/>
<dbReference type="GO" id="GO:0103068">
    <property type="term" value="F:leukotriene C4 gamma-glutamyl transferase activity"/>
    <property type="evidence" value="ECO:0007669"/>
    <property type="project" value="UniProtKB-EC"/>
</dbReference>
<dbReference type="OrthoDB" id="9781342at2"/>
<dbReference type="GO" id="GO:0006750">
    <property type="term" value="P:glutathione biosynthetic process"/>
    <property type="evidence" value="ECO:0007669"/>
    <property type="project" value="UniProtKB-KW"/>
</dbReference>
<reference evidence="9 10" key="1">
    <citation type="submission" date="2019-02" db="EMBL/GenBank/DDBJ databases">
        <title>Deep-cultivation of Planctomycetes and their phenomic and genomic characterization uncovers novel biology.</title>
        <authorList>
            <person name="Wiegand S."/>
            <person name="Jogler M."/>
            <person name="Boedeker C."/>
            <person name="Pinto D."/>
            <person name="Vollmers J."/>
            <person name="Rivas-Marin E."/>
            <person name="Kohn T."/>
            <person name="Peeters S.H."/>
            <person name="Heuer A."/>
            <person name="Rast P."/>
            <person name="Oberbeckmann S."/>
            <person name="Bunk B."/>
            <person name="Jeske O."/>
            <person name="Meyerdierks A."/>
            <person name="Storesund J.E."/>
            <person name="Kallscheuer N."/>
            <person name="Luecker S."/>
            <person name="Lage O.M."/>
            <person name="Pohl T."/>
            <person name="Merkel B.J."/>
            <person name="Hornburger P."/>
            <person name="Mueller R.-W."/>
            <person name="Bruemmer F."/>
            <person name="Labrenz M."/>
            <person name="Spormann A.M."/>
            <person name="Op Den Camp H."/>
            <person name="Overmann J."/>
            <person name="Amann R."/>
            <person name="Jetten M.S.M."/>
            <person name="Mascher T."/>
            <person name="Medema M.H."/>
            <person name="Devos D.P."/>
            <person name="Kaster A.-K."/>
            <person name="Ovreas L."/>
            <person name="Rohde M."/>
            <person name="Galperin M.Y."/>
            <person name="Jogler C."/>
        </authorList>
    </citation>
    <scope>NUCLEOTIDE SEQUENCE [LARGE SCALE GENOMIC DNA]</scope>
    <source>
        <strain evidence="9 10">Mal64</strain>
    </source>
</reference>
<dbReference type="GO" id="GO:0006751">
    <property type="term" value="P:glutathione catabolic process"/>
    <property type="evidence" value="ECO:0007669"/>
    <property type="project" value="UniProtKB-UniRule"/>
</dbReference>
<dbReference type="AlphaFoldDB" id="A0A5C5ZJ02"/>
<keyword evidence="7" id="KW-0317">Glutathione biosynthesis</keyword>
<feature type="binding site" evidence="6">
    <location>
        <position position="477"/>
    </location>
    <ligand>
        <name>L-glutamate</name>
        <dbReference type="ChEBI" id="CHEBI:29985"/>
    </ligand>
</feature>
<dbReference type="RefSeq" id="WP_146401186.1">
    <property type="nucleotide sequence ID" value="NZ_SJPQ01000003.1"/>
</dbReference>
<keyword evidence="7 9" id="KW-0808">Transferase</keyword>
<dbReference type="Pfam" id="PF01019">
    <property type="entry name" value="G_glu_transpept"/>
    <property type="match status" value="1"/>
</dbReference>
<keyword evidence="8" id="KW-0732">Signal</keyword>
<dbReference type="PRINTS" id="PR01210">
    <property type="entry name" value="GGTRANSPTASE"/>
</dbReference>
<evidence type="ECO:0000256" key="3">
    <source>
        <dbReference type="ARBA" id="ARBA00023315"/>
    </source>
</evidence>
<evidence type="ECO:0000256" key="1">
    <source>
        <dbReference type="ARBA" id="ARBA00001049"/>
    </source>
</evidence>
<feature type="active site" description="Nucleophile" evidence="5">
    <location>
        <position position="383"/>
    </location>
</feature>
<evidence type="ECO:0000256" key="4">
    <source>
        <dbReference type="ARBA" id="ARBA00047417"/>
    </source>
</evidence>
<dbReference type="EC" id="2.3.2.2" evidence="7"/>
<dbReference type="InterPro" id="IPR043138">
    <property type="entry name" value="GGT_lsub"/>
</dbReference>
<dbReference type="NCBIfam" id="TIGR00066">
    <property type="entry name" value="g_glut_trans"/>
    <property type="match status" value="1"/>
</dbReference>
<comment type="subunit">
    <text evidence="7">This enzyme consists of two polypeptide chains, which are synthesized in precursor form from a single polypeptide.</text>
</comment>
<keyword evidence="3 7" id="KW-0012">Acyltransferase</keyword>
<dbReference type="PANTHER" id="PTHR43199">
    <property type="entry name" value="GLUTATHIONE HYDROLASE"/>
    <property type="match status" value="1"/>
</dbReference>
<feature type="binding site" evidence="6">
    <location>
        <begin position="454"/>
        <end position="455"/>
    </location>
    <ligand>
        <name>L-glutamate</name>
        <dbReference type="ChEBI" id="CHEBI:29985"/>
    </ligand>
</feature>
<evidence type="ECO:0000256" key="5">
    <source>
        <dbReference type="PIRSR" id="PIRSR600101-1"/>
    </source>
</evidence>
<gene>
    <name evidence="9" type="primary">ggt_2</name>
    <name evidence="9" type="ORF">Mal64_27640</name>
</gene>
<comment type="similarity">
    <text evidence="7">Belongs to the gamma-glutamyltransferase family.</text>
</comment>
<evidence type="ECO:0000256" key="8">
    <source>
        <dbReference type="SAM" id="SignalP"/>
    </source>
</evidence>
<dbReference type="Gene3D" id="3.60.20.40">
    <property type="match status" value="1"/>
</dbReference>
<feature type="binding site" evidence="6">
    <location>
        <position position="104"/>
    </location>
    <ligand>
        <name>L-glutamate</name>
        <dbReference type="ChEBI" id="CHEBI:29985"/>
    </ligand>
</feature>
<dbReference type="EMBL" id="SJPQ01000003">
    <property type="protein sequence ID" value="TWT87226.1"/>
    <property type="molecule type" value="Genomic_DNA"/>
</dbReference>
<proteinExistence type="inferred from homology"/>
<protein>
    <recommendedName>
        <fullName evidence="7">Glutathione hydrolase proenzyme</fullName>
        <ecNumber evidence="7">2.3.2.2</ecNumber>
        <ecNumber evidence="7">3.4.19.13</ecNumber>
    </recommendedName>
    <component>
        <recommendedName>
            <fullName evidence="7">Glutathione hydrolase large chain</fullName>
        </recommendedName>
    </component>
    <component>
        <recommendedName>
            <fullName evidence="7">Glutathione hydrolase small chain</fullName>
        </recommendedName>
    </component>
</protein>
<comment type="catalytic activity">
    <reaction evidence="1 7">
        <text>an S-substituted glutathione + H2O = an S-substituted L-cysteinylglycine + L-glutamate</text>
        <dbReference type="Rhea" id="RHEA:59468"/>
        <dbReference type="ChEBI" id="CHEBI:15377"/>
        <dbReference type="ChEBI" id="CHEBI:29985"/>
        <dbReference type="ChEBI" id="CHEBI:90779"/>
        <dbReference type="ChEBI" id="CHEBI:143103"/>
        <dbReference type="EC" id="3.4.19.13"/>
    </reaction>
</comment>
<dbReference type="InterPro" id="IPR043137">
    <property type="entry name" value="GGT_ssub_C"/>
</dbReference>
<evidence type="ECO:0000256" key="6">
    <source>
        <dbReference type="PIRSR" id="PIRSR600101-2"/>
    </source>
</evidence>
<evidence type="ECO:0000313" key="10">
    <source>
        <dbReference type="Proteomes" id="UP000315440"/>
    </source>
</evidence>
<organism evidence="9 10">
    <name type="scientific">Pseudobythopirellula maris</name>
    <dbReference type="NCBI Taxonomy" id="2527991"/>
    <lineage>
        <taxon>Bacteria</taxon>
        <taxon>Pseudomonadati</taxon>
        <taxon>Planctomycetota</taxon>
        <taxon>Planctomycetia</taxon>
        <taxon>Pirellulales</taxon>
        <taxon>Lacipirellulaceae</taxon>
        <taxon>Pseudobythopirellula</taxon>
    </lineage>
</organism>